<organism evidence="1 2">
    <name type="scientific">Yoonia sediminilitoris</name>
    <dbReference type="NCBI Taxonomy" id="1286148"/>
    <lineage>
        <taxon>Bacteria</taxon>
        <taxon>Pseudomonadati</taxon>
        <taxon>Pseudomonadota</taxon>
        <taxon>Alphaproteobacteria</taxon>
        <taxon>Rhodobacterales</taxon>
        <taxon>Paracoccaceae</taxon>
        <taxon>Yoonia</taxon>
    </lineage>
</organism>
<dbReference type="AlphaFoldDB" id="A0A2T6K6T0"/>
<evidence type="ECO:0000313" key="1">
    <source>
        <dbReference type="EMBL" id="PUB10381.1"/>
    </source>
</evidence>
<evidence type="ECO:0000313" key="2">
    <source>
        <dbReference type="Proteomes" id="UP000244523"/>
    </source>
</evidence>
<proteinExistence type="predicted"/>
<dbReference type="EMBL" id="QBUD01000019">
    <property type="protein sequence ID" value="PUB10381.1"/>
    <property type="molecule type" value="Genomic_DNA"/>
</dbReference>
<accession>A0A2T6K6T0</accession>
<name>A0A2T6K6T0_9RHOB</name>
<dbReference type="Proteomes" id="UP000244523">
    <property type="component" value="Unassembled WGS sequence"/>
</dbReference>
<keyword evidence="2" id="KW-1185">Reference proteome</keyword>
<sequence>MPNVWKKNKDAARGYILYSLLSAKLRSTAPVFNVNNLICLKNSASVPAKKVILWVGLRGILRVFFDLRIASRLQGAAQSVA</sequence>
<comment type="caution">
    <text evidence="1">The sequence shown here is derived from an EMBL/GenBank/DDBJ whole genome shotgun (WGS) entry which is preliminary data.</text>
</comment>
<gene>
    <name evidence="1" type="ORF">C8N45_1198</name>
</gene>
<protein>
    <submittedName>
        <fullName evidence="1">Uncharacterized protein</fullName>
    </submittedName>
</protein>
<reference evidence="1 2" key="1">
    <citation type="submission" date="2018-04" db="EMBL/GenBank/DDBJ databases">
        <title>Genomic Encyclopedia of Archaeal and Bacterial Type Strains, Phase II (KMG-II): from individual species to whole genera.</title>
        <authorList>
            <person name="Goeker M."/>
        </authorList>
    </citation>
    <scope>NUCLEOTIDE SEQUENCE [LARGE SCALE GENOMIC DNA]</scope>
    <source>
        <strain evidence="1 2">DSM 29955</strain>
    </source>
</reference>